<dbReference type="Proteomes" id="UP001054252">
    <property type="component" value="Unassembled WGS sequence"/>
</dbReference>
<dbReference type="PANTHER" id="PTHR46890">
    <property type="entry name" value="NON-LTR RETROLELEMENT REVERSE TRANSCRIPTASE-LIKE PROTEIN-RELATED"/>
    <property type="match status" value="1"/>
</dbReference>
<dbReference type="InterPro" id="IPR002156">
    <property type="entry name" value="RNaseH_domain"/>
</dbReference>
<dbReference type="InterPro" id="IPR043502">
    <property type="entry name" value="DNA/RNA_pol_sf"/>
</dbReference>
<gene>
    <name evidence="2" type="ORF">SLEP1_g58783</name>
</gene>
<dbReference type="InterPro" id="IPR012337">
    <property type="entry name" value="RNaseH-like_sf"/>
</dbReference>
<keyword evidence="3" id="KW-1185">Reference proteome</keyword>
<evidence type="ECO:0000259" key="1">
    <source>
        <dbReference type="PROSITE" id="PS50878"/>
    </source>
</evidence>
<reference evidence="2 3" key="1">
    <citation type="journal article" date="2021" name="Commun. Biol.">
        <title>The genome of Shorea leprosula (Dipterocarpaceae) highlights the ecological relevance of drought in aseasonal tropical rainforests.</title>
        <authorList>
            <person name="Ng K.K.S."/>
            <person name="Kobayashi M.J."/>
            <person name="Fawcett J.A."/>
            <person name="Hatakeyama M."/>
            <person name="Paape T."/>
            <person name="Ng C.H."/>
            <person name="Ang C.C."/>
            <person name="Tnah L.H."/>
            <person name="Lee C.T."/>
            <person name="Nishiyama T."/>
            <person name="Sese J."/>
            <person name="O'Brien M.J."/>
            <person name="Copetti D."/>
            <person name="Mohd Noor M.I."/>
            <person name="Ong R.C."/>
            <person name="Putra M."/>
            <person name="Sireger I.Z."/>
            <person name="Indrioko S."/>
            <person name="Kosugi Y."/>
            <person name="Izuno A."/>
            <person name="Isagi Y."/>
            <person name="Lee S.L."/>
            <person name="Shimizu K.K."/>
        </authorList>
    </citation>
    <scope>NUCLEOTIDE SEQUENCE [LARGE SCALE GENOMIC DNA]</scope>
    <source>
        <strain evidence="2">214</strain>
    </source>
</reference>
<evidence type="ECO:0000313" key="3">
    <source>
        <dbReference type="Proteomes" id="UP001054252"/>
    </source>
</evidence>
<dbReference type="PROSITE" id="PS50878">
    <property type="entry name" value="RT_POL"/>
    <property type="match status" value="1"/>
</dbReference>
<dbReference type="Pfam" id="PF13456">
    <property type="entry name" value="RVT_3"/>
    <property type="match status" value="1"/>
</dbReference>
<dbReference type="GO" id="GO:0003676">
    <property type="term" value="F:nucleic acid binding"/>
    <property type="evidence" value="ECO:0007669"/>
    <property type="project" value="InterPro"/>
</dbReference>
<name>A0AAV5MT84_9ROSI</name>
<dbReference type="GO" id="GO:0004523">
    <property type="term" value="F:RNA-DNA hybrid ribonuclease activity"/>
    <property type="evidence" value="ECO:0007669"/>
    <property type="project" value="InterPro"/>
</dbReference>
<dbReference type="Pfam" id="PF13966">
    <property type="entry name" value="zf-RVT"/>
    <property type="match status" value="1"/>
</dbReference>
<proteinExistence type="predicted"/>
<dbReference type="InterPro" id="IPR044730">
    <property type="entry name" value="RNase_H-like_dom_plant"/>
</dbReference>
<dbReference type="SUPFAM" id="SSF53098">
    <property type="entry name" value="Ribonuclease H-like"/>
    <property type="match status" value="1"/>
</dbReference>
<dbReference type="InterPro" id="IPR000477">
    <property type="entry name" value="RT_dom"/>
</dbReference>
<dbReference type="PANTHER" id="PTHR46890:SF48">
    <property type="entry name" value="RNA-DIRECTED DNA POLYMERASE"/>
    <property type="match status" value="1"/>
</dbReference>
<accession>A0AAV5MT84</accession>
<dbReference type="InterPro" id="IPR026960">
    <property type="entry name" value="RVT-Znf"/>
</dbReference>
<evidence type="ECO:0000313" key="2">
    <source>
        <dbReference type="EMBL" id="GKV52194.1"/>
    </source>
</evidence>
<dbReference type="EMBL" id="BPVZ01000630">
    <property type="protein sequence ID" value="GKV52194.1"/>
    <property type="molecule type" value="Genomic_DNA"/>
</dbReference>
<sequence length="802" mass="91336">MNPFKALGPDGFSPGFFQNFWEIVKEDVVAPCLSFLNCGGALPADMNFTQIVLIPKRAGPKSMTDLRPISLCNVVYRILAKVLANRFKQVLQHVISMEQSAFLPNRLITDNAMIAFEILHFMRNRRRSKKGWQAVKLDMSKAFDQVEWPYLEQIMILLNDVSFERVIPSRGLRQGDPLSPYLFILCAEGFTAMIKEAERQKLLHGVRICGQALTVSHLFFANDSFLFLRATETEAKTLLTTVQVVDPWNTGDEGVRTSREVFGFSNTYRSLPTYIMGLFCLPLTLCTELENIMNKYWWGGGDDVHTIHWMGWKKLALPKKYGGLGFRALHEFNIAMLAKQGWRMLVNTESLAAKMLKARYFPHSDFLNSELKPTSSLIWRSIWSSKELLKQGYRRLIGDGRSTLIWDHPWLPGDTHGLIQSLRLEGSELMYVSDLIDENTCTWRRDLVMENFNPHEAQLIMSIPLSWMRRNDGWTWLFTQDGNYSIRSGYHQAIRMRRPPTDPSSSSTSFRGSRLWSLNIPEKIRLLVWSAYRDILPTMANLRQKRIAVDLECPMCHMDTETAAHYFMTCPVARAVWLGSPLTLRVLELHVDNFANFFDALLVILDSEKLNLFWRGAASVQRRSETQWRPPDAGFVKINVDGAISAQQEIYGSGAVARNSSGEVVSTMMSKEQGLVSAEVSEACSLRKVLKWTKDLMLNKVVVETDCASIVTAINCETYCFNSSLGHILMDCRNVMASFTICCLQHIGRNGNSVAHELARRALQAEDDPIWFGKTPEFIAHLVTSERALDQFCTNPVTHNYE</sequence>
<protein>
    <recommendedName>
        <fullName evidence="1">Reverse transcriptase domain-containing protein</fullName>
    </recommendedName>
</protein>
<dbReference type="Gene3D" id="3.30.420.10">
    <property type="entry name" value="Ribonuclease H-like superfamily/Ribonuclease H"/>
    <property type="match status" value="1"/>
</dbReference>
<feature type="domain" description="Reverse transcriptase" evidence="1">
    <location>
        <begin position="35"/>
        <end position="280"/>
    </location>
</feature>
<dbReference type="InterPro" id="IPR036397">
    <property type="entry name" value="RNaseH_sf"/>
</dbReference>
<dbReference type="InterPro" id="IPR052343">
    <property type="entry name" value="Retrotransposon-Effector_Assoc"/>
</dbReference>
<dbReference type="CDD" id="cd06222">
    <property type="entry name" value="RNase_H_like"/>
    <property type="match status" value="1"/>
</dbReference>
<dbReference type="AlphaFoldDB" id="A0AAV5MT84"/>
<dbReference type="Pfam" id="PF00078">
    <property type="entry name" value="RVT_1"/>
    <property type="match status" value="1"/>
</dbReference>
<comment type="caution">
    <text evidence="2">The sequence shown here is derived from an EMBL/GenBank/DDBJ whole genome shotgun (WGS) entry which is preliminary data.</text>
</comment>
<organism evidence="2 3">
    <name type="scientific">Rubroshorea leprosula</name>
    <dbReference type="NCBI Taxonomy" id="152421"/>
    <lineage>
        <taxon>Eukaryota</taxon>
        <taxon>Viridiplantae</taxon>
        <taxon>Streptophyta</taxon>
        <taxon>Embryophyta</taxon>
        <taxon>Tracheophyta</taxon>
        <taxon>Spermatophyta</taxon>
        <taxon>Magnoliopsida</taxon>
        <taxon>eudicotyledons</taxon>
        <taxon>Gunneridae</taxon>
        <taxon>Pentapetalae</taxon>
        <taxon>rosids</taxon>
        <taxon>malvids</taxon>
        <taxon>Malvales</taxon>
        <taxon>Dipterocarpaceae</taxon>
        <taxon>Rubroshorea</taxon>
    </lineage>
</organism>
<dbReference type="CDD" id="cd01650">
    <property type="entry name" value="RT_nLTR_like"/>
    <property type="match status" value="1"/>
</dbReference>
<dbReference type="SUPFAM" id="SSF56672">
    <property type="entry name" value="DNA/RNA polymerases"/>
    <property type="match status" value="1"/>
</dbReference>